<dbReference type="PANTHER" id="PTHR31891">
    <property type="entry name" value="FORMAMIDASE C869.04-RELATED"/>
    <property type="match status" value="1"/>
</dbReference>
<protein>
    <recommendedName>
        <fullName evidence="3">Formamidase</fullName>
    </recommendedName>
</protein>
<evidence type="ECO:0000313" key="2">
    <source>
        <dbReference type="Proteomes" id="UP000218209"/>
    </source>
</evidence>
<gene>
    <name evidence="1" type="ORF">BU14_0071s0011</name>
</gene>
<dbReference type="PANTHER" id="PTHR31891:SF1">
    <property type="entry name" value="FORMAMIDASE C869.04-RELATED"/>
    <property type="match status" value="1"/>
</dbReference>
<dbReference type="OrthoDB" id="166at2759"/>
<name>A0A1X6PG71_PORUM</name>
<dbReference type="AlphaFoldDB" id="A0A1X6PG71"/>
<accession>A0A1X6PG71</accession>
<dbReference type="SUPFAM" id="SSF141130">
    <property type="entry name" value="Acetamidase/Formamidase-like"/>
    <property type="match status" value="1"/>
</dbReference>
<dbReference type="GO" id="GO:0016811">
    <property type="term" value="F:hydrolase activity, acting on carbon-nitrogen (but not peptide) bonds, in linear amides"/>
    <property type="evidence" value="ECO:0007669"/>
    <property type="project" value="InterPro"/>
</dbReference>
<sequence>MSYAPNTPIDLIAVDLSRPAADQAQPLHNRWHPDIPPVATVATGVPFRAEAIDWTGGQIANNDDASDVRDIDLRRCHHLSGPIRVEEDGVPAAPGDLLVVDICDIGPLRGHEWGYTGIFDAANGGGFLCDDFPEAGKAIWDFDGKFTSSRHIPGVRFAGMTHPGLIGTAPSAELLAEWNRREGDLVATGEERLTLPKHLATRPLACLPEPAGALLGAIKADHPDHDRIAAEAARTIPGREHGGNCDIKNLCVGSRVYLPVFVEGAHLSFGDLHFSQGDGEVTFCGAIEMSGYAVFKASLIRGGVQKYLTPTCASKPLSVYPLFEVSPIEPRYTEWLVFEGQSVDASGAQHYLDASISYKMCVRNAIAYLSKFGYTAAQVYLLLSCCPCEGRISGIVDVPNCCTTLAVPTRIFDQDIRPCRDGPPVGPRLITRGECARPR</sequence>
<dbReference type="EMBL" id="KV918786">
    <property type="protein sequence ID" value="OSX79755.1"/>
    <property type="molecule type" value="Genomic_DNA"/>
</dbReference>
<evidence type="ECO:0008006" key="3">
    <source>
        <dbReference type="Google" id="ProtNLM"/>
    </source>
</evidence>
<dbReference type="InterPro" id="IPR054833">
    <property type="entry name" value="FormamaseFmdA"/>
</dbReference>
<reference evidence="1 2" key="1">
    <citation type="submission" date="2017-03" db="EMBL/GenBank/DDBJ databases">
        <title>WGS assembly of Porphyra umbilicalis.</title>
        <authorList>
            <person name="Brawley S.H."/>
            <person name="Blouin N.A."/>
            <person name="Ficko-Blean E."/>
            <person name="Wheeler G.L."/>
            <person name="Lohr M."/>
            <person name="Goodson H.V."/>
            <person name="Jenkins J.W."/>
            <person name="Blaby-Haas C.E."/>
            <person name="Helliwell K.E."/>
            <person name="Chan C."/>
            <person name="Marriage T."/>
            <person name="Bhattacharya D."/>
            <person name="Klein A.S."/>
            <person name="Badis Y."/>
            <person name="Brodie J."/>
            <person name="Cao Y."/>
            <person name="Collen J."/>
            <person name="Dittami S.M."/>
            <person name="Gachon C.M."/>
            <person name="Green B.R."/>
            <person name="Karpowicz S."/>
            <person name="Kim J.W."/>
            <person name="Kudahl U."/>
            <person name="Lin S."/>
            <person name="Michel G."/>
            <person name="Mittag M."/>
            <person name="Olson B.J."/>
            <person name="Pangilinan J."/>
            <person name="Peng Y."/>
            <person name="Qiu H."/>
            <person name="Shu S."/>
            <person name="Singer J.T."/>
            <person name="Smith A.G."/>
            <person name="Sprecher B.N."/>
            <person name="Wagner V."/>
            <person name="Wang W."/>
            <person name="Wang Z.-Y."/>
            <person name="Yan J."/>
            <person name="Yarish C."/>
            <person name="Zoeuner-Riek S."/>
            <person name="Zhuang Y."/>
            <person name="Zou Y."/>
            <person name="Lindquist E.A."/>
            <person name="Grimwood J."/>
            <person name="Barry K."/>
            <person name="Rokhsar D.S."/>
            <person name="Schmutz J."/>
            <person name="Stiller J.W."/>
            <person name="Grossman A.R."/>
            <person name="Prochnik S.E."/>
        </authorList>
    </citation>
    <scope>NUCLEOTIDE SEQUENCE [LARGE SCALE GENOMIC DNA]</scope>
    <source>
        <strain evidence="1">4086291</strain>
    </source>
</reference>
<dbReference type="NCBIfam" id="NF045496">
    <property type="entry name" value="FormamaseFmdA"/>
    <property type="match status" value="1"/>
</dbReference>
<evidence type="ECO:0000313" key="1">
    <source>
        <dbReference type="EMBL" id="OSX79755.1"/>
    </source>
</evidence>
<keyword evidence="2" id="KW-1185">Reference proteome</keyword>
<dbReference type="Proteomes" id="UP000218209">
    <property type="component" value="Unassembled WGS sequence"/>
</dbReference>
<dbReference type="InterPro" id="IPR004304">
    <property type="entry name" value="FmdA_AmdA"/>
</dbReference>
<dbReference type="Pfam" id="PF03069">
    <property type="entry name" value="FmdA_AmdA"/>
    <property type="match status" value="1"/>
</dbReference>
<organism evidence="1 2">
    <name type="scientific">Porphyra umbilicalis</name>
    <name type="common">Purple laver</name>
    <name type="synonym">Red alga</name>
    <dbReference type="NCBI Taxonomy" id="2786"/>
    <lineage>
        <taxon>Eukaryota</taxon>
        <taxon>Rhodophyta</taxon>
        <taxon>Bangiophyceae</taxon>
        <taxon>Bangiales</taxon>
        <taxon>Bangiaceae</taxon>
        <taxon>Porphyra</taxon>
    </lineage>
</organism>
<proteinExistence type="predicted"/>
<dbReference type="Gene3D" id="2.60.120.580">
    <property type="entry name" value="Acetamidase/Formamidase-like domains"/>
    <property type="match status" value="1"/>
</dbReference>